<gene>
    <name evidence="1" type="ORF">GO988_14540</name>
</gene>
<comment type="caution">
    <text evidence="1">The sequence shown here is derived from an EMBL/GenBank/DDBJ whole genome shotgun (WGS) entry which is preliminary data.</text>
</comment>
<reference evidence="1 2" key="1">
    <citation type="submission" date="2019-12" db="EMBL/GenBank/DDBJ databases">
        <title>Hymenobacter sp. HMF4947 Genome sequencing and assembly.</title>
        <authorList>
            <person name="Kang H."/>
            <person name="Cha I."/>
            <person name="Kim H."/>
            <person name="Joh K."/>
        </authorList>
    </citation>
    <scope>NUCLEOTIDE SEQUENCE [LARGE SCALE GENOMIC DNA]</scope>
    <source>
        <strain evidence="1 2">HMF4947</strain>
    </source>
</reference>
<dbReference type="RefSeq" id="WP_157566684.1">
    <property type="nucleotide sequence ID" value="NZ_WQKZ01000003.1"/>
</dbReference>
<name>A0A7K1TH96_9BACT</name>
<dbReference type="Proteomes" id="UP000441336">
    <property type="component" value="Unassembled WGS sequence"/>
</dbReference>
<dbReference type="EMBL" id="WQKZ01000003">
    <property type="protein sequence ID" value="MVN77551.1"/>
    <property type="molecule type" value="Genomic_DNA"/>
</dbReference>
<sequence length="56" mass="6305">MLHDYDRYRPDSAFVQNKLPGARAMLAFFAHTQQADGSLQGLPYWGFTDWTVNAAG</sequence>
<keyword evidence="2" id="KW-1185">Reference proteome</keyword>
<protein>
    <submittedName>
        <fullName evidence="1">Uncharacterized protein</fullName>
    </submittedName>
</protein>
<organism evidence="1 2">
    <name type="scientific">Hymenobacter ginkgonis</name>
    <dbReference type="NCBI Taxonomy" id="2682976"/>
    <lineage>
        <taxon>Bacteria</taxon>
        <taxon>Pseudomonadati</taxon>
        <taxon>Bacteroidota</taxon>
        <taxon>Cytophagia</taxon>
        <taxon>Cytophagales</taxon>
        <taxon>Hymenobacteraceae</taxon>
        <taxon>Hymenobacter</taxon>
    </lineage>
</organism>
<dbReference type="GO" id="GO:0005975">
    <property type="term" value="P:carbohydrate metabolic process"/>
    <property type="evidence" value="ECO:0007669"/>
    <property type="project" value="InterPro"/>
</dbReference>
<evidence type="ECO:0000313" key="1">
    <source>
        <dbReference type="EMBL" id="MVN77551.1"/>
    </source>
</evidence>
<dbReference type="AlphaFoldDB" id="A0A7K1TH96"/>
<evidence type="ECO:0000313" key="2">
    <source>
        <dbReference type="Proteomes" id="UP000441336"/>
    </source>
</evidence>
<dbReference type="InterPro" id="IPR012341">
    <property type="entry name" value="6hp_glycosidase-like_sf"/>
</dbReference>
<accession>A0A7K1TH96</accession>
<proteinExistence type="predicted"/>
<dbReference type="Gene3D" id="1.50.10.10">
    <property type="match status" value="1"/>
</dbReference>